<protein>
    <submittedName>
        <fullName evidence="1">Uncharacterized protein</fullName>
    </submittedName>
</protein>
<dbReference type="GeneID" id="19199344"/>
<dbReference type="KEGG" id="cput:CONPUDRAFT_117861"/>
<reference evidence="2" key="1">
    <citation type="journal article" date="2012" name="Science">
        <title>The Paleozoic origin of enzymatic lignin decomposition reconstructed from 31 fungal genomes.</title>
        <authorList>
            <person name="Floudas D."/>
            <person name="Binder M."/>
            <person name="Riley R."/>
            <person name="Barry K."/>
            <person name="Blanchette R.A."/>
            <person name="Henrissat B."/>
            <person name="Martinez A.T."/>
            <person name="Otillar R."/>
            <person name="Spatafora J.W."/>
            <person name="Yadav J.S."/>
            <person name="Aerts A."/>
            <person name="Benoit I."/>
            <person name="Boyd A."/>
            <person name="Carlson A."/>
            <person name="Copeland A."/>
            <person name="Coutinho P.M."/>
            <person name="de Vries R.P."/>
            <person name="Ferreira P."/>
            <person name="Findley K."/>
            <person name="Foster B."/>
            <person name="Gaskell J."/>
            <person name="Glotzer D."/>
            <person name="Gorecki P."/>
            <person name="Heitman J."/>
            <person name="Hesse C."/>
            <person name="Hori C."/>
            <person name="Igarashi K."/>
            <person name="Jurgens J.A."/>
            <person name="Kallen N."/>
            <person name="Kersten P."/>
            <person name="Kohler A."/>
            <person name="Kuees U."/>
            <person name="Kumar T.K.A."/>
            <person name="Kuo A."/>
            <person name="LaButti K."/>
            <person name="Larrondo L.F."/>
            <person name="Lindquist E."/>
            <person name="Ling A."/>
            <person name="Lombard V."/>
            <person name="Lucas S."/>
            <person name="Lundell T."/>
            <person name="Martin R."/>
            <person name="McLaughlin D.J."/>
            <person name="Morgenstern I."/>
            <person name="Morin E."/>
            <person name="Murat C."/>
            <person name="Nagy L.G."/>
            <person name="Nolan M."/>
            <person name="Ohm R.A."/>
            <person name="Patyshakuliyeva A."/>
            <person name="Rokas A."/>
            <person name="Ruiz-Duenas F.J."/>
            <person name="Sabat G."/>
            <person name="Salamov A."/>
            <person name="Samejima M."/>
            <person name="Schmutz J."/>
            <person name="Slot J.C."/>
            <person name="St John F."/>
            <person name="Stenlid J."/>
            <person name="Sun H."/>
            <person name="Sun S."/>
            <person name="Syed K."/>
            <person name="Tsang A."/>
            <person name="Wiebenga A."/>
            <person name="Young D."/>
            <person name="Pisabarro A."/>
            <person name="Eastwood D.C."/>
            <person name="Martin F."/>
            <person name="Cullen D."/>
            <person name="Grigoriev I.V."/>
            <person name="Hibbett D.S."/>
        </authorList>
    </citation>
    <scope>NUCLEOTIDE SEQUENCE [LARGE SCALE GENOMIC DNA]</scope>
    <source>
        <strain evidence="2">RWD-64-598 SS2</strain>
    </source>
</reference>
<proteinExistence type="predicted"/>
<name>A0A5M3N1D7_CONPW</name>
<dbReference type="RefSeq" id="XP_007764770.1">
    <property type="nucleotide sequence ID" value="XM_007766580.1"/>
</dbReference>
<organism evidence="1 2">
    <name type="scientific">Coniophora puteana (strain RWD-64-598)</name>
    <name type="common">Brown rot fungus</name>
    <dbReference type="NCBI Taxonomy" id="741705"/>
    <lineage>
        <taxon>Eukaryota</taxon>
        <taxon>Fungi</taxon>
        <taxon>Dikarya</taxon>
        <taxon>Basidiomycota</taxon>
        <taxon>Agaricomycotina</taxon>
        <taxon>Agaricomycetes</taxon>
        <taxon>Agaricomycetidae</taxon>
        <taxon>Boletales</taxon>
        <taxon>Coniophorineae</taxon>
        <taxon>Coniophoraceae</taxon>
        <taxon>Coniophora</taxon>
    </lineage>
</organism>
<dbReference type="Proteomes" id="UP000053558">
    <property type="component" value="Unassembled WGS sequence"/>
</dbReference>
<gene>
    <name evidence="1" type="ORF">CONPUDRAFT_117861</name>
</gene>
<evidence type="ECO:0000313" key="2">
    <source>
        <dbReference type="Proteomes" id="UP000053558"/>
    </source>
</evidence>
<evidence type="ECO:0000313" key="1">
    <source>
        <dbReference type="EMBL" id="EIW85212.1"/>
    </source>
</evidence>
<dbReference type="OMA" id="LLFDIEC"/>
<dbReference type="EMBL" id="JH711574">
    <property type="protein sequence ID" value="EIW85212.1"/>
    <property type="molecule type" value="Genomic_DNA"/>
</dbReference>
<dbReference type="AlphaFoldDB" id="A0A5M3N1D7"/>
<sequence length="211" mass="23623">MQSPTSSSPQVHFSSDVQNMDSWAKRTGIPLTTADALGTTYARAHKMLLSLKMQLVQQHGWTDVSSSISRMLFTIEAPSPWRSSSGVPLSPKLKLELPSNASSFFSPERRVQWQMVFHSDVFATQRVIIPQIADILNLLQCLLTGVLTLVHEESLPDGVYKTTRGLPSVQWINANQAALVEIFGRSHFKQLWKACNDRATSFKVDVEPRRS</sequence>
<accession>A0A5M3N1D7</accession>
<keyword evidence="2" id="KW-1185">Reference proteome</keyword>
<dbReference type="OrthoDB" id="3209743at2759"/>
<comment type="caution">
    <text evidence="1">The sequence shown here is derived from an EMBL/GenBank/DDBJ whole genome shotgun (WGS) entry which is preliminary data.</text>
</comment>